<dbReference type="Pfam" id="PF04536">
    <property type="entry name" value="TPM_phosphatase"/>
    <property type="match status" value="1"/>
</dbReference>
<dbReference type="OrthoDB" id="5105562at2"/>
<reference evidence="6 7" key="1">
    <citation type="submission" date="2019-01" db="EMBL/GenBank/DDBJ databases">
        <title>Genome sequencing of strain DFW100M-13.</title>
        <authorList>
            <person name="Heo J."/>
            <person name="Kim S.-J."/>
            <person name="Kim J.-S."/>
            <person name="Hong S.-B."/>
            <person name="Kwon S.-W."/>
        </authorList>
    </citation>
    <scope>NUCLEOTIDE SEQUENCE [LARGE SCALE GENOMIC DNA]</scope>
    <source>
        <strain evidence="6 7">DFW100M-13</strain>
    </source>
</reference>
<feature type="transmembrane region" description="Helical" evidence="3">
    <location>
        <begin position="171"/>
        <end position="193"/>
    </location>
</feature>
<evidence type="ECO:0000313" key="6">
    <source>
        <dbReference type="EMBL" id="QAY60709.1"/>
    </source>
</evidence>
<organism evidence="6 7">
    <name type="scientific">Microbacterium protaetiae</name>
    <dbReference type="NCBI Taxonomy" id="2509458"/>
    <lineage>
        <taxon>Bacteria</taxon>
        <taxon>Bacillati</taxon>
        <taxon>Actinomycetota</taxon>
        <taxon>Actinomycetes</taxon>
        <taxon>Micrococcales</taxon>
        <taxon>Microbacteriaceae</taxon>
        <taxon>Microbacterium</taxon>
    </lineage>
</organism>
<feature type="coiled-coil region" evidence="1">
    <location>
        <begin position="257"/>
        <end position="326"/>
    </location>
</feature>
<name>A0A4P6EHM1_9MICO</name>
<keyword evidence="3" id="KW-0812">Transmembrane</keyword>
<evidence type="ECO:0000259" key="5">
    <source>
        <dbReference type="Pfam" id="PF04536"/>
    </source>
</evidence>
<proteinExistence type="predicted"/>
<keyword evidence="4" id="KW-0732">Signal</keyword>
<dbReference type="EMBL" id="CP035494">
    <property type="protein sequence ID" value="QAY60709.1"/>
    <property type="molecule type" value="Genomic_DNA"/>
</dbReference>
<evidence type="ECO:0000256" key="2">
    <source>
        <dbReference type="SAM" id="MobiDB-lite"/>
    </source>
</evidence>
<accession>A0A4P6EHM1</accession>
<keyword evidence="3" id="KW-1133">Transmembrane helix</keyword>
<evidence type="ECO:0000313" key="7">
    <source>
        <dbReference type="Proteomes" id="UP000293995"/>
    </source>
</evidence>
<gene>
    <name evidence="6" type="ORF">ET475_12420</name>
</gene>
<evidence type="ECO:0000256" key="1">
    <source>
        <dbReference type="SAM" id="Coils"/>
    </source>
</evidence>
<dbReference type="RefSeq" id="WP_129390664.1">
    <property type="nucleotide sequence ID" value="NZ_CP035494.1"/>
</dbReference>
<feature type="signal peptide" evidence="4">
    <location>
        <begin position="1"/>
        <end position="23"/>
    </location>
</feature>
<feature type="domain" description="TPM" evidence="5">
    <location>
        <begin position="37"/>
        <end position="155"/>
    </location>
</feature>
<dbReference type="Proteomes" id="UP000293995">
    <property type="component" value="Chromosome"/>
</dbReference>
<feature type="chain" id="PRO_5020994455" evidence="4">
    <location>
        <begin position="24"/>
        <end position="670"/>
    </location>
</feature>
<feature type="region of interest" description="Disordered" evidence="2">
    <location>
        <begin position="636"/>
        <end position="670"/>
    </location>
</feature>
<protein>
    <submittedName>
        <fullName evidence="6">TPM domain-containing protein</fullName>
    </submittedName>
</protein>
<dbReference type="AlphaFoldDB" id="A0A4P6EHM1"/>
<dbReference type="Gene3D" id="3.10.310.50">
    <property type="match status" value="1"/>
</dbReference>
<dbReference type="InterPro" id="IPR007621">
    <property type="entry name" value="TPM_dom"/>
</dbReference>
<keyword evidence="7" id="KW-1185">Reference proteome</keyword>
<evidence type="ECO:0000256" key="3">
    <source>
        <dbReference type="SAM" id="Phobius"/>
    </source>
</evidence>
<dbReference type="KEGG" id="mprt:ET475_12420"/>
<sequence length="670" mass="68137">MHLRRLIAVVAACAALVLAPAAAASATDPVTLGQDYVLDDVGILSSSELADAEQAAQRFADDTDMNLWTVYVSTFTGPSAAEDWANTTAERNGLGPNQYLLAVAVDSRQFYLSGDSAGPVSSDALTRIEQERIQPTLASGDWAGAVGAAVDGLKDAAGGGSGGAPSSGGGAIIGIIIAVVIIAVIVLVIWLIVRSRRKKAKTATGPALQKLSVEELARRAGSALVQTDDAVRTSEQELGFAAAQFGDDATTEFHAALQQAKTDLDQAFALKQKLDDAQEDTEQEKRAWNTQIVQLCEHANQVLDEKAAAFDELRKLEQNAPEALQKTKAERTKVGAALDAASATLAQLSTSYAPEALAPVADNPAQAQQRLAFADEQLTTAQQQLDAGNGGQAAVAIRAAEQAVDQAQLLENAIGKLGADLATGQKSVAAMIVDLEGDIASASAIPDPNGQVAAAVAATRTQVDAAKADMTAAQQHPLAALKALEAVNTQIDQVLQGARDAATLAQRAQQLLGQTMMQAQAQVSAAEDYVTARRGGVGTDARTRLAQAGAELAQAQQLQSTAPDQALQHAQRADQLAGQALQLAQTDVGGFGGTAGGLFGGAPAGSGGGNNVLGAVLGGIVINSLLGGGGGGRRGGGFGGGSRSRSGGGGFSAGSFGGGGTRSRRGGGRF</sequence>
<keyword evidence="3" id="KW-0472">Membrane</keyword>
<keyword evidence="1" id="KW-0175">Coiled coil</keyword>
<evidence type="ECO:0000256" key="4">
    <source>
        <dbReference type="SAM" id="SignalP"/>
    </source>
</evidence>
<feature type="compositionally biased region" description="Gly residues" evidence="2">
    <location>
        <begin position="636"/>
        <end position="661"/>
    </location>
</feature>